<keyword evidence="4" id="KW-1185">Reference proteome</keyword>
<dbReference type="STRING" id="2756.BFR44_07550"/>
<accession>A0A1D2LUA1</accession>
<dbReference type="Proteomes" id="UP000243591">
    <property type="component" value="Chromosome"/>
</dbReference>
<name>A0A1D2LUA1_BROTH</name>
<evidence type="ECO:0000313" key="3">
    <source>
        <dbReference type="EMBL" id="SPP29059.1"/>
    </source>
</evidence>
<dbReference type="Pfam" id="PF12181">
    <property type="entry name" value="MogR_DNAbind"/>
    <property type="match status" value="1"/>
</dbReference>
<feature type="domain" description="Motility repressor MogR DNA-binding" evidence="1">
    <location>
        <begin position="22"/>
        <end position="149"/>
    </location>
</feature>
<reference evidence="3" key="2">
    <citation type="submission" date="2018-04" db="EMBL/GenBank/DDBJ databases">
        <authorList>
            <person name="Go L.Y."/>
            <person name="Mitchell J.A."/>
        </authorList>
    </citation>
    <scope>NUCLEOTIDE SEQUENCE</scope>
    <source>
        <strain evidence="3">BSAS1 3</strain>
    </source>
</reference>
<dbReference type="EMBL" id="OUNC01000034">
    <property type="protein sequence ID" value="SPP29059.1"/>
    <property type="molecule type" value="Genomic_DNA"/>
</dbReference>
<dbReference type="KEGG" id="bths:CNY62_04320"/>
<evidence type="ECO:0000313" key="2">
    <source>
        <dbReference type="EMBL" id="ATF25678.1"/>
    </source>
</evidence>
<proteinExistence type="predicted"/>
<dbReference type="AlphaFoldDB" id="A0A1D2LUA1"/>
<reference evidence="2 4" key="1">
    <citation type="submission" date="2017-09" db="EMBL/GenBank/DDBJ databases">
        <title>Complete Genome Sequences of Two Strains of the Meat Spoilage Bacterium Brochothrix thermosphacta Isolated from Ground Chicken.</title>
        <authorList>
            <person name="Paoli G.C."/>
            <person name="Wijey C."/>
            <person name="Chen C.-Y."/>
            <person name="Nguyen L."/>
            <person name="Yan X."/>
            <person name="Irwin P.L."/>
        </authorList>
    </citation>
    <scope>NUCLEOTIDE SEQUENCE [LARGE SCALE GENOMIC DNA]</scope>
    <source>
        <strain evidence="2 4">BI</strain>
    </source>
</reference>
<gene>
    <name evidence="3" type="ORF">BTBSAS_40082</name>
    <name evidence="2" type="ORF">CNY62_04320</name>
</gene>
<dbReference type="Gene3D" id="1.20.120.1030">
    <property type="entry name" value="Motility repressor MogR, DNA-binding domain"/>
    <property type="match status" value="1"/>
</dbReference>
<dbReference type="InterPro" id="IPR038245">
    <property type="entry name" value="MogR_DNA-bd_sf"/>
</dbReference>
<sequence length="303" mass="35150">MKKKELMLLFSQLRESPIDSDKNNKKELMAMAEKHNVAFKTLQEFRNLITETYQEIEKRGGVEKYIHSDTSWLKSELQLLLLSYQFCSDYGLKIADISDLISSNQSNLFPKTPSQLQNTFYKLKKDEILVEEICKSKPGRKRKSKSEKTANLKALQAKKKKQSVTYSNPEILRLLSDTMNNVQSLSHNPNNKDKINDVYQLINGLHTLSEMAVDASNIQATNTNTLNDYISLKSRFLNLELEQERLRKKYYRLQLLVASYIFLEDNKLHGHLDDFIDEAREILALQGVTFENHVKIEELIEAL</sequence>
<dbReference type="Proteomes" id="UP000270190">
    <property type="component" value="Unassembled WGS sequence"/>
</dbReference>
<evidence type="ECO:0000259" key="1">
    <source>
        <dbReference type="Pfam" id="PF12181"/>
    </source>
</evidence>
<dbReference type="InterPro" id="IPR021009">
    <property type="entry name" value="MogR_DNA-bd"/>
</dbReference>
<evidence type="ECO:0000313" key="5">
    <source>
        <dbReference type="Proteomes" id="UP000270190"/>
    </source>
</evidence>
<protein>
    <submittedName>
        <fullName evidence="3">Putative motility gene repressor MogR</fullName>
    </submittedName>
</protein>
<dbReference type="OrthoDB" id="2364120at2"/>
<reference evidence="5" key="3">
    <citation type="submission" date="2018-04" db="EMBL/GenBank/DDBJ databases">
        <authorList>
            <person name="Illikoud N."/>
        </authorList>
    </citation>
    <scope>NUCLEOTIDE SEQUENCE [LARGE SCALE GENOMIC DNA]</scope>
</reference>
<evidence type="ECO:0000313" key="4">
    <source>
        <dbReference type="Proteomes" id="UP000243591"/>
    </source>
</evidence>
<dbReference type="EMBL" id="CP023483">
    <property type="protein sequence ID" value="ATF25678.1"/>
    <property type="molecule type" value="Genomic_DNA"/>
</dbReference>
<dbReference type="RefSeq" id="WP_051535987.1">
    <property type="nucleotide sequence ID" value="NZ_CBCPIX010000006.1"/>
</dbReference>
<organism evidence="2 4">
    <name type="scientific">Brochothrix thermosphacta</name>
    <name type="common">Microbacterium thermosphactum</name>
    <dbReference type="NCBI Taxonomy" id="2756"/>
    <lineage>
        <taxon>Bacteria</taxon>
        <taxon>Bacillati</taxon>
        <taxon>Bacillota</taxon>
        <taxon>Bacilli</taxon>
        <taxon>Bacillales</taxon>
        <taxon>Listeriaceae</taxon>
        <taxon>Brochothrix</taxon>
    </lineage>
</organism>
<dbReference type="GeneID" id="66537732"/>